<dbReference type="SUPFAM" id="SSF56672">
    <property type="entry name" value="DNA/RNA polymerases"/>
    <property type="match status" value="1"/>
</dbReference>
<feature type="compositionally biased region" description="Polar residues" evidence="1">
    <location>
        <begin position="80"/>
        <end position="90"/>
    </location>
</feature>
<dbReference type="PANTHER" id="PTHR24559:SF444">
    <property type="entry name" value="REVERSE TRANSCRIPTASE DOMAIN-CONTAINING PROTEIN"/>
    <property type="match status" value="1"/>
</dbReference>
<evidence type="ECO:0000256" key="1">
    <source>
        <dbReference type="SAM" id="MobiDB-lite"/>
    </source>
</evidence>
<proteinExistence type="predicted"/>
<feature type="compositionally biased region" description="Polar residues" evidence="1">
    <location>
        <begin position="52"/>
        <end position="71"/>
    </location>
</feature>
<dbReference type="Gene3D" id="3.30.70.270">
    <property type="match status" value="1"/>
</dbReference>
<evidence type="ECO:0000313" key="4">
    <source>
        <dbReference type="RefSeq" id="XP_009763383.1"/>
    </source>
</evidence>
<dbReference type="Gene3D" id="3.10.10.10">
    <property type="entry name" value="HIV Type 1 Reverse Transcriptase, subunit A, domain 1"/>
    <property type="match status" value="1"/>
</dbReference>
<dbReference type="STRING" id="4096.A0A1U7VAI5"/>
<feature type="region of interest" description="Disordered" evidence="1">
    <location>
        <begin position="122"/>
        <end position="151"/>
    </location>
</feature>
<dbReference type="InterPro" id="IPR043502">
    <property type="entry name" value="DNA/RNA_pol_sf"/>
</dbReference>
<keyword evidence="3" id="KW-1185">Reference proteome</keyword>
<dbReference type="PANTHER" id="PTHR24559">
    <property type="entry name" value="TRANSPOSON TY3-I GAG-POL POLYPROTEIN"/>
    <property type="match status" value="1"/>
</dbReference>
<dbReference type="AlphaFoldDB" id="A0A1U7VAI5"/>
<reference evidence="4" key="2">
    <citation type="submission" date="2025-08" db="UniProtKB">
        <authorList>
            <consortium name="RefSeq"/>
        </authorList>
    </citation>
    <scope>IDENTIFICATION</scope>
    <source>
        <tissue evidence="4">Leaf</tissue>
    </source>
</reference>
<dbReference type="CDD" id="cd01647">
    <property type="entry name" value="RT_LTR"/>
    <property type="match status" value="1"/>
</dbReference>
<gene>
    <name evidence="4" type="primary">LOC104215311</name>
</gene>
<protein>
    <submittedName>
        <fullName evidence="4">Uncharacterized protein LOC104215311</fullName>
    </submittedName>
</protein>
<dbReference type="Pfam" id="PF00078">
    <property type="entry name" value="RVT_1"/>
    <property type="match status" value="1"/>
</dbReference>
<dbReference type="InterPro" id="IPR053134">
    <property type="entry name" value="RNA-dir_DNA_polymerase"/>
</dbReference>
<dbReference type="InterPro" id="IPR000477">
    <property type="entry name" value="RT_dom"/>
</dbReference>
<dbReference type="Proteomes" id="UP000189701">
    <property type="component" value="Unplaced"/>
</dbReference>
<dbReference type="FunFam" id="3.30.70.270:FF:000003">
    <property type="entry name" value="Transposon Ty3-G Gag-Pol polyprotein"/>
    <property type="match status" value="1"/>
</dbReference>
<dbReference type="RefSeq" id="XP_009763383.1">
    <property type="nucleotide sequence ID" value="XM_009765081.1"/>
</dbReference>
<evidence type="ECO:0000313" key="3">
    <source>
        <dbReference type="Proteomes" id="UP000189701"/>
    </source>
</evidence>
<accession>A0A1U7VAI5</accession>
<sequence length="457" mass="51289">MKTLSYSDAVDLARKFENKGCDERVASDLRKKAKTGGSFSGSFSKNRGAGNFGQQQQGSQTWTHLSSQSTYRPHYRQGTKGPSSSGYHNSGQIYATTPVCQTCGRSHFGQCLSGWRASIKSDAPTQTTRNTPGAAGTGNRGRGARDRATVNQGQGNVVATPVGESLLAEYVYHACHIRVEDRDTLADLIIDLRSGYHKLTIKDEDISKTAFRTQYRHYEFLVMPLGLTNAPTAFMDLMNKAFKPFLDIFVIVFIDDILIYSRSRKEHENHLRTLLQTLREHRFYAKFSKCEFWLDSISFLGHVVSKDRIMANPKRQKLCRNGLDLLLCRWMELLKDYDCSILYHPRKTNVVADALSRKSMGGLAYIAPTKKLLAKDIQILDDTSIRFNVGNSEALLACAQTKSSLVECIKATQYEDERLCKYRDEALVGKSKDMIVESDGVLRMGDRLCVANVDGLR</sequence>
<dbReference type="eggNOG" id="KOG0017">
    <property type="taxonomic scope" value="Eukaryota"/>
</dbReference>
<reference evidence="3" key="1">
    <citation type="journal article" date="2013" name="Genome Biol.">
        <title>Reference genomes and transcriptomes of Nicotiana sylvestris and Nicotiana tomentosiformis.</title>
        <authorList>
            <person name="Sierro N."/>
            <person name="Battey J.N."/>
            <person name="Ouadi S."/>
            <person name="Bovet L."/>
            <person name="Goepfert S."/>
            <person name="Bakaher N."/>
            <person name="Peitsch M.C."/>
            <person name="Ivanov N.V."/>
        </authorList>
    </citation>
    <scope>NUCLEOTIDE SEQUENCE [LARGE SCALE GENOMIC DNA]</scope>
</reference>
<dbReference type="InterPro" id="IPR043128">
    <property type="entry name" value="Rev_trsase/Diguanyl_cyclase"/>
</dbReference>
<feature type="domain" description="Reverse transcriptase" evidence="2">
    <location>
        <begin position="188"/>
        <end position="303"/>
    </location>
</feature>
<name>A0A1U7VAI5_NICSY</name>
<evidence type="ECO:0000259" key="2">
    <source>
        <dbReference type="Pfam" id="PF00078"/>
    </source>
</evidence>
<feature type="region of interest" description="Disordered" evidence="1">
    <location>
        <begin position="32"/>
        <end position="90"/>
    </location>
</feature>
<organism evidence="3 4">
    <name type="scientific">Nicotiana sylvestris</name>
    <name type="common">Wood tobacco</name>
    <name type="synonym">South American tobacco</name>
    <dbReference type="NCBI Taxonomy" id="4096"/>
    <lineage>
        <taxon>Eukaryota</taxon>
        <taxon>Viridiplantae</taxon>
        <taxon>Streptophyta</taxon>
        <taxon>Embryophyta</taxon>
        <taxon>Tracheophyta</taxon>
        <taxon>Spermatophyta</taxon>
        <taxon>Magnoliopsida</taxon>
        <taxon>eudicotyledons</taxon>
        <taxon>Gunneridae</taxon>
        <taxon>Pentapetalae</taxon>
        <taxon>asterids</taxon>
        <taxon>lamiids</taxon>
        <taxon>Solanales</taxon>
        <taxon>Solanaceae</taxon>
        <taxon>Nicotianoideae</taxon>
        <taxon>Nicotianeae</taxon>
        <taxon>Nicotiana</taxon>
    </lineage>
</organism>